<dbReference type="Proteomes" id="UP000317557">
    <property type="component" value="Unassembled WGS sequence"/>
</dbReference>
<protein>
    <submittedName>
        <fullName evidence="1">Uncharacterized protein</fullName>
    </submittedName>
</protein>
<keyword evidence="2" id="KW-1185">Reference proteome</keyword>
<dbReference type="AlphaFoldDB" id="A0A521DKR1"/>
<dbReference type="EMBL" id="FXTP01000009">
    <property type="protein sequence ID" value="SMO72324.1"/>
    <property type="molecule type" value="Genomic_DNA"/>
</dbReference>
<name>A0A521DKR1_9BACT</name>
<proteinExistence type="predicted"/>
<sequence>MKPGRILDCYFLFDHKDKVDSKYANKSVNIANTKFTSSCNLNVKVHRKEDFIIVKKKAPDVDPGLVGYKKEGGDDLLYRVSSTIGA</sequence>
<organism evidence="1 2">
    <name type="scientific">Gracilimonas mengyeensis</name>
    <dbReference type="NCBI Taxonomy" id="1302730"/>
    <lineage>
        <taxon>Bacteria</taxon>
        <taxon>Pseudomonadati</taxon>
        <taxon>Balneolota</taxon>
        <taxon>Balneolia</taxon>
        <taxon>Balneolales</taxon>
        <taxon>Balneolaceae</taxon>
        <taxon>Gracilimonas</taxon>
    </lineage>
</organism>
<reference evidence="1 2" key="1">
    <citation type="submission" date="2017-05" db="EMBL/GenBank/DDBJ databases">
        <authorList>
            <person name="Varghese N."/>
            <person name="Submissions S."/>
        </authorList>
    </citation>
    <scope>NUCLEOTIDE SEQUENCE [LARGE SCALE GENOMIC DNA]</scope>
    <source>
        <strain evidence="1 2">DSM 21985</strain>
    </source>
</reference>
<accession>A0A521DKR1</accession>
<feature type="non-terminal residue" evidence="1">
    <location>
        <position position="86"/>
    </location>
</feature>
<gene>
    <name evidence="1" type="ORF">SAMN06265219_1091</name>
</gene>
<evidence type="ECO:0000313" key="2">
    <source>
        <dbReference type="Proteomes" id="UP000317557"/>
    </source>
</evidence>
<evidence type="ECO:0000313" key="1">
    <source>
        <dbReference type="EMBL" id="SMO72324.1"/>
    </source>
</evidence>